<dbReference type="PROSITE" id="PS51095">
    <property type="entry name" value="PTS_EIIA_TYPE_3"/>
    <property type="match status" value="1"/>
</dbReference>
<evidence type="ECO:0000256" key="2">
    <source>
        <dbReference type="ARBA" id="ARBA00022597"/>
    </source>
</evidence>
<comment type="caution">
    <text evidence="8">The sequence shown here is derived from an EMBL/GenBank/DDBJ whole genome shotgun (WGS) entry which is preliminary data.</text>
</comment>
<protein>
    <submittedName>
        <fullName evidence="8">Lichenan-specific phosphotransferase enzyme IIA component</fullName>
    </submittedName>
</protein>
<evidence type="ECO:0000256" key="7">
    <source>
        <dbReference type="PROSITE-ProRule" id="PRU00418"/>
    </source>
</evidence>
<dbReference type="GO" id="GO:0046872">
    <property type="term" value="F:metal ion binding"/>
    <property type="evidence" value="ECO:0007669"/>
    <property type="project" value="UniProtKB-KW"/>
</dbReference>
<dbReference type="PANTHER" id="PTHR34382:SF7">
    <property type="entry name" value="PTS SYSTEM N,N'-DIACETYLCHITOBIOSE-SPECIFIC EIIA COMPONENT"/>
    <property type="match status" value="1"/>
</dbReference>
<evidence type="ECO:0000256" key="5">
    <source>
        <dbReference type="PIRSR" id="PIRSR000699-1"/>
    </source>
</evidence>
<feature type="modified residue" description="Phosphohistidine; by HPr" evidence="7">
    <location>
        <position position="78"/>
    </location>
</feature>
<evidence type="ECO:0000256" key="3">
    <source>
        <dbReference type="ARBA" id="ARBA00022679"/>
    </source>
</evidence>
<keyword evidence="9" id="KW-1185">Reference proteome</keyword>
<keyword evidence="1" id="KW-0813">Transport</keyword>
<proteinExistence type="predicted"/>
<dbReference type="Proteomes" id="UP000321558">
    <property type="component" value="Unassembled WGS sequence"/>
</dbReference>
<dbReference type="RefSeq" id="WP_147210096.1">
    <property type="nucleotide sequence ID" value="NZ_BJYM01000006.1"/>
</dbReference>
<keyword evidence="4" id="KW-0598">Phosphotransferase system</keyword>
<dbReference type="Pfam" id="PF02255">
    <property type="entry name" value="PTS_IIA"/>
    <property type="match status" value="1"/>
</dbReference>
<evidence type="ECO:0000256" key="4">
    <source>
        <dbReference type="ARBA" id="ARBA00022683"/>
    </source>
</evidence>
<feature type="active site" description="Tele-phosphohistidine intermediate" evidence="5">
    <location>
        <position position="78"/>
    </location>
</feature>
<name>A0A511ZI18_9BACI</name>
<dbReference type="GO" id="GO:0009401">
    <property type="term" value="P:phosphoenolpyruvate-dependent sugar phosphotransferase system"/>
    <property type="evidence" value="ECO:0007669"/>
    <property type="project" value="UniProtKB-KW"/>
</dbReference>
<evidence type="ECO:0000313" key="9">
    <source>
        <dbReference type="Proteomes" id="UP000321558"/>
    </source>
</evidence>
<dbReference type="CDD" id="cd00215">
    <property type="entry name" value="PTS_IIA_lac"/>
    <property type="match status" value="1"/>
</dbReference>
<dbReference type="Gene3D" id="1.20.58.80">
    <property type="entry name" value="Phosphotransferase system, lactose/cellobiose-type IIA subunit"/>
    <property type="match status" value="1"/>
</dbReference>
<gene>
    <name evidence="8" type="primary">licA_2</name>
    <name evidence="8" type="ORF">OSO01_18240</name>
</gene>
<dbReference type="AlphaFoldDB" id="A0A511ZI18"/>
<keyword evidence="6" id="KW-0460">Magnesium</keyword>
<reference evidence="8 9" key="1">
    <citation type="submission" date="2019-07" db="EMBL/GenBank/DDBJ databases">
        <title>Whole genome shotgun sequence of Oceanobacillus sojae NBRC 105379.</title>
        <authorList>
            <person name="Hosoyama A."/>
            <person name="Uohara A."/>
            <person name="Ohji S."/>
            <person name="Ichikawa N."/>
        </authorList>
    </citation>
    <scope>NUCLEOTIDE SEQUENCE [LARGE SCALE GENOMIC DNA]</scope>
    <source>
        <strain evidence="8 9">NBRC 105379</strain>
    </source>
</reference>
<evidence type="ECO:0000256" key="6">
    <source>
        <dbReference type="PIRSR" id="PIRSR000699-2"/>
    </source>
</evidence>
<dbReference type="PIRSF" id="PIRSF000699">
    <property type="entry name" value="PTS_IILac_III"/>
    <property type="match status" value="1"/>
</dbReference>
<dbReference type="InterPro" id="IPR036542">
    <property type="entry name" value="PTS_IIA_lac/cel_sf"/>
</dbReference>
<evidence type="ECO:0000313" key="8">
    <source>
        <dbReference type="EMBL" id="GEN87085.1"/>
    </source>
</evidence>
<keyword evidence="6" id="KW-0479">Metal-binding</keyword>
<dbReference type="OrthoDB" id="350602at2"/>
<dbReference type="InterPro" id="IPR003188">
    <property type="entry name" value="PTS_IIA_lac/cel"/>
</dbReference>
<dbReference type="SUPFAM" id="SSF46973">
    <property type="entry name" value="Enzyme IIa from lactose specific PTS, IIa-lac"/>
    <property type="match status" value="1"/>
</dbReference>
<keyword evidence="2" id="KW-0762">Sugar transport</keyword>
<dbReference type="PANTHER" id="PTHR34382">
    <property type="entry name" value="PTS SYSTEM N,N'-DIACETYLCHITOBIOSE-SPECIFIC EIIA COMPONENT"/>
    <property type="match status" value="1"/>
</dbReference>
<accession>A0A511ZI18</accession>
<keyword evidence="3 8" id="KW-0808">Transferase</keyword>
<comment type="cofactor">
    <cofactor evidence="6">
        <name>Mg(2+)</name>
        <dbReference type="ChEBI" id="CHEBI:18420"/>
    </cofactor>
    <text evidence="6">Binds 1 Mg(2+) ion per trimer.</text>
</comment>
<evidence type="ECO:0000256" key="1">
    <source>
        <dbReference type="ARBA" id="ARBA00022448"/>
    </source>
</evidence>
<dbReference type="GO" id="GO:0016740">
    <property type="term" value="F:transferase activity"/>
    <property type="evidence" value="ECO:0007669"/>
    <property type="project" value="UniProtKB-KW"/>
</dbReference>
<dbReference type="EMBL" id="BJYM01000006">
    <property type="protein sequence ID" value="GEN87085.1"/>
    <property type="molecule type" value="Genomic_DNA"/>
</dbReference>
<feature type="binding site" evidence="6">
    <location>
        <position position="81"/>
    </location>
    <ligand>
        <name>Mg(2+)</name>
        <dbReference type="ChEBI" id="CHEBI:18420"/>
        <note>ligand shared between all trimeric partners</note>
    </ligand>
</feature>
<sequence length="107" mass="12338">MTKEELYEQSFMLIMHSGNARSSAIEAIQSIKQMNPDECEAKLKEADEEFVKAHHIQTELIQKEAEGETFEIPIIFIHAQDHLMNAMTTVELAKEIIDVHKEKQISR</sequence>
<organism evidence="8 9">
    <name type="scientific">Oceanobacillus sojae</name>
    <dbReference type="NCBI Taxonomy" id="582851"/>
    <lineage>
        <taxon>Bacteria</taxon>
        <taxon>Bacillati</taxon>
        <taxon>Bacillota</taxon>
        <taxon>Bacilli</taxon>
        <taxon>Bacillales</taxon>
        <taxon>Bacillaceae</taxon>
        <taxon>Oceanobacillus</taxon>
    </lineage>
</organism>